<dbReference type="InterPro" id="IPR052189">
    <property type="entry name" value="L-asp_N-monooxygenase_NS-form"/>
</dbReference>
<dbReference type="OMA" id="AEDVTMF"/>
<dbReference type="OrthoDB" id="5185064at2759"/>
<dbReference type="AlphaFoldDB" id="A0A167EM43"/>
<proteinExistence type="predicted"/>
<feature type="domain" description="FAD-dependent urate hydroxylase HpyO/Asp monooxygenase CreE-like FAD/NAD(P)-binding" evidence="1">
    <location>
        <begin position="36"/>
        <end position="201"/>
    </location>
</feature>
<dbReference type="Proteomes" id="UP000243498">
    <property type="component" value="Unassembled WGS sequence"/>
</dbReference>
<evidence type="ECO:0000313" key="3">
    <source>
        <dbReference type="Proteomes" id="UP000243498"/>
    </source>
</evidence>
<protein>
    <recommendedName>
        <fullName evidence="1">FAD-dependent urate hydroxylase HpyO/Asp monooxygenase CreE-like FAD/NAD(P)-binding domain-containing protein</fullName>
    </recommendedName>
</protein>
<sequence length="667" mass="72540">MKTSSAALGSPTVSITALEFGSLGPLNHAHAHAHVAIVGAGPRGTSSLERICSSASELLGPSGKLTVHVVDPSPPGPGMVWRRNQSSQLLMNTVTSQVTLFTDDSVVCAGPIRPGPSLYDWAKEAEPDLGADDYATRSQYGGYLEWVFGEVVRRAPVNVKIEIHSALAVRLSEAIDGSQTLTLSSGKTLSGLASVVLAQGHLPLHMDPDLYKLTRYAAENDLRHFAPSNPADLDLSVILPGESVLLRGLGLNFFDHMALFTTGRGGRFSSSSEGGLVYHPSGNEPHMYAGSRRGIPYHARGDNAKGAFGRHMPLVLTEEVIAKFHRRKNAGNAPDFVKEIWPLAAKEVEVVYYEALLRARQHGASMAMAPISFRQRFLAAPHESRQEAQLLEEFGIAKADRWSWERIQRPQGNRAFATAGAWKSWLLDYLKEDAREAALGNLDGPLKAALDVMRDIRNELRLIVDHNGVKGSSYRDHLDRWYTPLNAFLSIGPPRQRIEQMIALMEAGVLDVLGPRMRVQAVDGVWVASSPEIPDWTVRGTTLIEARLPEPNLRHTADRLLSHMLKTGQCRPHVLDGYETGGIDITDSPYQIVDAHGRAHPRRFAVGVPTEGVHWVTAAGARPGVNSVTLTDTDAVARAALHVARSEMDKGCEPVLETSSLPMAIAA</sequence>
<dbReference type="EMBL" id="AZHC01000010">
    <property type="protein sequence ID" value="OAA44141.1"/>
    <property type="molecule type" value="Genomic_DNA"/>
</dbReference>
<comment type="caution">
    <text evidence="2">The sequence shown here is derived from an EMBL/GenBank/DDBJ whole genome shotgun (WGS) entry which is preliminary data.</text>
</comment>
<accession>A0A167EM43</accession>
<dbReference type="STRING" id="1081105.A0A167EM43"/>
<evidence type="ECO:0000259" key="1">
    <source>
        <dbReference type="Pfam" id="PF13454"/>
    </source>
</evidence>
<dbReference type="Pfam" id="PF13454">
    <property type="entry name" value="NAD_binding_9"/>
    <property type="match status" value="1"/>
</dbReference>
<dbReference type="PANTHER" id="PTHR40254:SF1">
    <property type="entry name" value="BLR0577 PROTEIN"/>
    <property type="match status" value="1"/>
</dbReference>
<name>A0A167EM43_METRR</name>
<gene>
    <name evidence="2" type="ORF">NOR_03869</name>
</gene>
<evidence type="ECO:0000313" key="2">
    <source>
        <dbReference type="EMBL" id="OAA44141.1"/>
    </source>
</evidence>
<dbReference type="PANTHER" id="PTHR40254">
    <property type="entry name" value="BLR0577 PROTEIN"/>
    <property type="match status" value="1"/>
</dbReference>
<dbReference type="InterPro" id="IPR038732">
    <property type="entry name" value="HpyO/CreE_NAD-binding"/>
</dbReference>
<organism evidence="2 3">
    <name type="scientific">Metarhizium rileyi (strain RCEF 4871)</name>
    <name type="common">Nomuraea rileyi</name>
    <dbReference type="NCBI Taxonomy" id="1649241"/>
    <lineage>
        <taxon>Eukaryota</taxon>
        <taxon>Fungi</taxon>
        <taxon>Dikarya</taxon>
        <taxon>Ascomycota</taxon>
        <taxon>Pezizomycotina</taxon>
        <taxon>Sordariomycetes</taxon>
        <taxon>Hypocreomycetidae</taxon>
        <taxon>Hypocreales</taxon>
        <taxon>Clavicipitaceae</taxon>
        <taxon>Metarhizium</taxon>
    </lineage>
</organism>
<reference evidence="2 3" key="1">
    <citation type="journal article" date="2016" name="Genome Biol. Evol.">
        <title>Divergent and convergent evolution of fungal pathogenicity.</title>
        <authorList>
            <person name="Shang Y."/>
            <person name="Xiao G."/>
            <person name="Zheng P."/>
            <person name="Cen K."/>
            <person name="Zhan S."/>
            <person name="Wang C."/>
        </authorList>
    </citation>
    <scope>NUCLEOTIDE SEQUENCE [LARGE SCALE GENOMIC DNA]</scope>
    <source>
        <strain evidence="2 3">RCEF 4871</strain>
    </source>
</reference>
<keyword evidence="3" id="KW-1185">Reference proteome</keyword>